<keyword evidence="6 9" id="KW-0238">DNA-binding</keyword>
<dbReference type="Gene3D" id="1.10.268.10">
    <property type="entry name" value="Topoisomerase, domain 3"/>
    <property type="match status" value="1"/>
</dbReference>
<dbReference type="Pfam" id="PF00521">
    <property type="entry name" value="DNA_topoisoIV"/>
    <property type="match status" value="1"/>
</dbReference>
<feature type="short sequence motif" description="GyrA-box" evidence="9">
    <location>
        <begin position="528"/>
        <end position="534"/>
    </location>
</feature>
<comment type="function">
    <text evidence="9">A type II topoisomerase that negatively supercoils closed circular double-stranded (ds) DNA in an ATP-dependent manner to modulate DNA topology and maintain chromosomes in an underwound state. Negative supercoiling favors strand separation, and DNA replication, transcription, recombination and repair, all of which involve strand separation. Also able to catalyze the interconversion of other topological isomers of dsDNA rings, including catenanes and knotted rings. Type II topoisomerases break and join 2 DNA strands simultaneously in an ATP-dependent manner.</text>
</comment>
<dbReference type="GO" id="GO:0006261">
    <property type="term" value="P:DNA-templated DNA replication"/>
    <property type="evidence" value="ECO:0007669"/>
    <property type="project" value="UniProtKB-UniRule"/>
</dbReference>
<dbReference type="InterPro" id="IPR013757">
    <property type="entry name" value="Topo_IIA_A_a_sf"/>
</dbReference>
<evidence type="ECO:0000313" key="14">
    <source>
        <dbReference type="Proteomes" id="UP000176897"/>
    </source>
</evidence>
<dbReference type="Pfam" id="PF03989">
    <property type="entry name" value="DNA_gyraseA_C"/>
    <property type="match status" value="6"/>
</dbReference>
<dbReference type="Gene3D" id="2.120.10.90">
    <property type="entry name" value="DNA gyrase/topoisomerase IV, subunit A, C-terminal"/>
    <property type="match status" value="1"/>
</dbReference>
<dbReference type="GO" id="GO:0005737">
    <property type="term" value="C:cytoplasm"/>
    <property type="evidence" value="ECO:0007669"/>
    <property type="project" value="UniProtKB-SubCell"/>
</dbReference>
<dbReference type="SUPFAM" id="SSF101904">
    <property type="entry name" value="GyrA/ParC C-terminal domain-like"/>
    <property type="match status" value="1"/>
</dbReference>
<organism evidence="13 14">
    <name type="scientific">Candidatus Uhrbacteria bacterium RIFCSPLOWO2_01_FULL_47_24</name>
    <dbReference type="NCBI Taxonomy" id="1802401"/>
    <lineage>
        <taxon>Bacteria</taxon>
        <taxon>Candidatus Uhriibacteriota</taxon>
    </lineage>
</organism>
<feature type="domain" description="Topo IIA-type catalytic" evidence="12">
    <location>
        <begin position="38"/>
        <end position="501"/>
    </location>
</feature>
<reference evidence="13 14" key="1">
    <citation type="journal article" date="2016" name="Nat. Commun.">
        <title>Thousands of microbial genomes shed light on interconnected biogeochemical processes in an aquifer system.</title>
        <authorList>
            <person name="Anantharaman K."/>
            <person name="Brown C.T."/>
            <person name="Hug L.A."/>
            <person name="Sharon I."/>
            <person name="Castelle C.J."/>
            <person name="Probst A.J."/>
            <person name="Thomas B.C."/>
            <person name="Singh A."/>
            <person name="Wilkins M.J."/>
            <person name="Karaoz U."/>
            <person name="Brodie E.L."/>
            <person name="Williams K.H."/>
            <person name="Hubbard S.S."/>
            <person name="Banfield J.F."/>
        </authorList>
    </citation>
    <scope>NUCLEOTIDE SEQUENCE [LARGE SCALE GENOMIC DNA]</scope>
</reference>
<evidence type="ECO:0000256" key="6">
    <source>
        <dbReference type="ARBA" id="ARBA00023125"/>
    </source>
</evidence>
<dbReference type="EMBL" id="MGEJ01000001">
    <property type="protein sequence ID" value="OGL82033.1"/>
    <property type="molecule type" value="Genomic_DNA"/>
</dbReference>
<evidence type="ECO:0000259" key="12">
    <source>
        <dbReference type="PROSITE" id="PS52040"/>
    </source>
</evidence>
<evidence type="ECO:0000256" key="7">
    <source>
        <dbReference type="ARBA" id="ARBA00023235"/>
    </source>
</evidence>
<dbReference type="FunFam" id="2.120.10.90:FF:000005">
    <property type="entry name" value="DNA topoisomerase 4 subunit A"/>
    <property type="match status" value="1"/>
</dbReference>
<comment type="subunit">
    <text evidence="8">Heterotetramer composed of ParC and ParE.</text>
</comment>
<comment type="catalytic activity">
    <reaction evidence="1 9 10">
        <text>ATP-dependent breakage, passage and rejoining of double-stranded DNA.</text>
        <dbReference type="EC" id="5.6.2.2"/>
    </reaction>
</comment>
<keyword evidence="7 9" id="KW-0413">Isomerase</keyword>
<proteinExistence type="inferred from homology"/>
<keyword evidence="5 9" id="KW-0799">Topoisomerase</keyword>
<protein>
    <recommendedName>
        <fullName evidence="9">DNA gyrase subunit A</fullName>
        <ecNumber evidence="9">5.6.2.2</ecNumber>
    </recommendedName>
</protein>
<dbReference type="PROSITE" id="PS52040">
    <property type="entry name" value="TOPO_IIA"/>
    <property type="match status" value="1"/>
</dbReference>
<dbReference type="HAMAP" id="MF_01897">
    <property type="entry name" value="GyrA"/>
    <property type="match status" value="1"/>
</dbReference>
<dbReference type="FunFam" id="3.90.199.10:FF:000001">
    <property type="entry name" value="DNA gyrase subunit A"/>
    <property type="match status" value="1"/>
</dbReference>
<dbReference type="NCBIfam" id="NF004043">
    <property type="entry name" value="PRK05560.1"/>
    <property type="match status" value="1"/>
</dbReference>
<dbReference type="GO" id="GO:0006265">
    <property type="term" value="P:DNA topological change"/>
    <property type="evidence" value="ECO:0007669"/>
    <property type="project" value="UniProtKB-UniRule"/>
</dbReference>
<dbReference type="InterPro" id="IPR005743">
    <property type="entry name" value="GyrA"/>
</dbReference>
<accession>A0A1F7UUR9</accession>
<dbReference type="InterPro" id="IPR013758">
    <property type="entry name" value="Topo_IIA_A/C_ab"/>
</dbReference>
<dbReference type="SUPFAM" id="SSF56719">
    <property type="entry name" value="Type II DNA topoisomerase"/>
    <property type="match status" value="1"/>
</dbReference>
<keyword evidence="4 9" id="KW-0067">ATP-binding</keyword>
<dbReference type="FunFam" id="1.10.268.10:FF:000001">
    <property type="entry name" value="DNA gyrase subunit A"/>
    <property type="match status" value="1"/>
</dbReference>
<gene>
    <name evidence="9" type="primary">gyrA</name>
    <name evidence="13" type="ORF">A3B21_04935</name>
</gene>
<dbReference type="Proteomes" id="UP000176897">
    <property type="component" value="Unassembled WGS sequence"/>
</dbReference>
<dbReference type="PANTHER" id="PTHR43493">
    <property type="entry name" value="DNA GYRASE/TOPOISOMERASE SUBUNIT A"/>
    <property type="match status" value="1"/>
</dbReference>
<keyword evidence="3 9" id="KW-0547">Nucleotide-binding</keyword>
<dbReference type="AlphaFoldDB" id="A0A1F7UUR9"/>
<feature type="coiled-coil region" evidence="11">
    <location>
        <begin position="438"/>
        <end position="486"/>
    </location>
</feature>
<comment type="subcellular location">
    <subcellularLocation>
        <location evidence="9">Cytoplasm</location>
    </subcellularLocation>
</comment>
<dbReference type="STRING" id="1802401.A3B21_04935"/>
<comment type="subunit">
    <text evidence="9">Heterotetramer, composed of two GyrA and two GyrB chains. In the heterotetramer, GyrA contains the active site tyrosine that forms a transient covalent intermediate with DNA, while GyrB binds cofactors and catalyzes ATP hydrolysis.</text>
</comment>
<comment type="caution">
    <text evidence="13">The sequence shown here is derived from an EMBL/GenBank/DDBJ whole genome shotgun (WGS) entry which is preliminary data.</text>
</comment>
<dbReference type="Gene3D" id="3.90.199.10">
    <property type="entry name" value="Topoisomerase II, domain 5"/>
    <property type="match status" value="1"/>
</dbReference>
<feature type="active site" description="O-(5'-phospho-DNA)-tyrosine intermediate" evidence="9 10">
    <location>
        <position position="126"/>
    </location>
</feature>
<sequence length="816" mass="91331">MPNEKINRVGKLEARPIVDEMQESYLDYAMSVIVARALPDVRDGLKPVHRRILYAMWNVGLKPGAKFRKSATVVGEVLGKYHPHGDVAVYDSMVRMAQDFSLRYPLIWGQGNFGSMDGDAAAAMRYTEAKLAGISEELLQDIEKETVAFVPNYDGTHKEPRVLPAKLPNLLLNGTLGIAVGMATNIPPHNVGEICQATAHLIENPECTVEDLIKFVPGPDFPTGGIIYNKEDIKQAYATGKGSIVMRGRAEIVDVSKIIVTEVPYGVNKADLLTHIADLVRDKKLEGIRDLRDESNNKEGVRIVVELKKDAYPKKVLNQLFDSTSLQTTFHVNMLALVDGIQPRVLNLKSILEEYLKHRQDVIRKRTSYDLARAKERAHILEGLKIAILHIDQVISTIKKSEDRDEAKENLIKKFKLMEIQAIAILEMRLQQLANLERLKVETELKEKLELIKELESILASSKKILSIIKNEIEELTKKYSDKRRTEIVAHAVKEFRAEDLIPDEATIVMITADGYIKRLPPETFKRQGRGGKGVIGVTTKEEDVVEHLFTTTTHADLLFFTSRGRVFKLKAYEVPQATRTAKGQAVVNFLELAPGEKVSDVLSLKELGDYKYLVMVTSKGLIKKVDLEDFEVVRRSGLIAIKLKPEDNLEWVKPSSGKDEVMLITSLGQSIRFKEADVRPMGRVASGVRGARLKGKDRVIGMDVLDSKLVEKGMMELFVLMENGFGKRTDVKSYKIQRRGGSGIKTAKVTEKTGDVIGAFIANAKDERDLIVISKKGQVLRTAFRTISLQGRATQGVRVMRFKEVNDRVASVTFV</sequence>
<evidence type="ECO:0000256" key="5">
    <source>
        <dbReference type="ARBA" id="ARBA00023029"/>
    </source>
</evidence>
<dbReference type="GO" id="GO:0005694">
    <property type="term" value="C:chromosome"/>
    <property type="evidence" value="ECO:0007669"/>
    <property type="project" value="InterPro"/>
</dbReference>
<evidence type="ECO:0000256" key="11">
    <source>
        <dbReference type="SAM" id="Coils"/>
    </source>
</evidence>
<evidence type="ECO:0000256" key="4">
    <source>
        <dbReference type="ARBA" id="ARBA00022840"/>
    </source>
</evidence>
<comment type="similarity">
    <text evidence="2 9">Belongs to the type II topoisomerase GyrA/ParC subunit family.</text>
</comment>
<evidence type="ECO:0000256" key="2">
    <source>
        <dbReference type="ARBA" id="ARBA00008263"/>
    </source>
</evidence>
<dbReference type="InterPro" id="IPR035516">
    <property type="entry name" value="Gyrase/topoIV_suA_C"/>
</dbReference>
<dbReference type="InterPro" id="IPR006691">
    <property type="entry name" value="GyrA/parC_rep"/>
</dbReference>
<evidence type="ECO:0000256" key="3">
    <source>
        <dbReference type="ARBA" id="ARBA00022741"/>
    </source>
</evidence>
<dbReference type="FunFam" id="3.30.1360.40:FF:000002">
    <property type="entry name" value="DNA gyrase subunit A"/>
    <property type="match status" value="1"/>
</dbReference>
<keyword evidence="9" id="KW-0963">Cytoplasm</keyword>
<dbReference type="Gene3D" id="3.30.1360.40">
    <property type="match status" value="1"/>
</dbReference>
<dbReference type="GO" id="GO:0005524">
    <property type="term" value="F:ATP binding"/>
    <property type="evidence" value="ECO:0007669"/>
    <property type="project" value="UniProtKB-UniRule"/>
</dbReference>
<dbReference type="EC" id="5.6.2.2" evidence="9"/>
<name>A0A1F7UUR9_9BACT</name>
<dbReference type="PANTHER" id="PTHR43493:SF5">
    <property type="entry name" value="DNA GYRASE SUBUNIT A, CHLOROPLASTIC_MITOCHONDRIAL"/>
    <property type="match status" value="1"/>
</dbReference>
<dbReference type="NCBIfam" id="TIGR01063">
    <property type="entry name" value="gyrA"/>
    <property type="match status" value="1"/>
</dbReference>
<dbReference type="SMART" id="SM00434">
    <property type="entry name" value="TOP4c"/>
    <property type="match status" value="1"/>
</dbReference>
<dbReference type="GO" id="GO:0034335">
    <property type="term" value="F:DNA negative supercoiling activity"/>
    <property type="evidence" value="ECO:0007669"/>
    <property type="project" value="UniProtKB-ARBA"/>
</dbReference>
<dbReference type="GO" id="GO:0003677">
    <property type="term" value="F:DNA binding"/>
    <property type="evidence" value="ECO:0007669"/>
    <property type="project" value="UniProtKB-UniRule"/>
</dbReference>
<evidence type="ECO:0000256" key="1">
    <source>
        <dbReference type="ARBA" id="ARBA00000185"/>
    </source>
</evidence>
<evidence type="ECO:0000313" key="13">
    <source>
        <dbReference type="EMBL" id="OGL82033.1"/>
    </source>
</evidence>
<evidence type="ECO:0000256" key="9">
    <source>
        <dbReference type="HAMAP-Rule" id="MF_01897"/>
    </source>
</evidence>
<dbReference type="InterPro" id="IPR013760">
    <property type="entry name" value="Topo_IIA-like_dom_sf"/>
</dbReference>
<evidence type="ECO:0000256" key="8">
    <source>
        <dbReference type="ARBA" id="ARBA00063644"/>
    </source>
</evidence>
<dbReference type="InterPro" id="IPR002205">
    <property type="entry name" value="Topo_IIA_dom_A"/>
</dbReference>
<dbReference type="GO" id="GO:0009330">
    <property type="term" value="C:DNA topoisomerase type II (double strand cut, ATP-hydrolyzing) complex"/>
    <property type="evidence" value="ECO:0007669"/>
    <property type="project" value="TreeGrafter"/>
</dbReference>
<dbReference type="NCBIfam" id="NF004044">
    <property type="entry name" value="PRK05561.1"/>
    <property type="match status" value="1"/>
</dbReference>
<comment type="miscellaneous">
    <text evidence="9">Few gyrases are as efficient as E.coli at forming negative supercoils. Not all organisms have 2 type II topoisomerases; in organisms with a single type II topoisomerase this enzyme also has to decatenate newly replicated chromosomes.</text>
</comment>
<dbReference type="CDD" id="cd00187">
    <property type="entry name" value="TOP4c"/>
    <property type="match status" value="1"/>
</dbReference>
<keyword evidence="11" id="KW-0175">Coiled coil</keyword>
<dbReference type="InterPro" id="IPR050220">
    <property type="entry name" value="Type_II_DNA_Topoisomerases"/>
</dbReference>
<evidence type="ECO:0000256" key="10">
    <source>
        <dbReference type="PROSITE-ProRule" id="PRU01384"/>
    </source>
</evidence>